<feature type="non-terminal residue" evidence="2">
    <location>
        <position position="122"/>
    </location>
</feature>
<evidence type="ECO:0000256" key="1">
    <source>
        <dbReference type="SAM" id="Coils"/>
    </source>
</evidence>
<reference evidence="2" key="1">
    <citation type="journal article" date="2013" name="BMC Genomics">
        <title>Unscrambling butterfly oogenesis.</title>
        <authorList>
            <person name="Carter J.M."/>
            <person name="Baker S.C."/>
            <person name="Pink R."/>
            <person name="Carter D.R."/>
            <person name="Collins A."/>
            <person name="Tomlin J."/>
            <person name="Gibbs M."/>
            <person name="Breuker C.J."/>
        </authorList>
    </citation>
    <scope>NUCLEOTIDE SEQUENCE</scope>
    <source>
        <tissue evidence="2">Ovary</tissue>
    </source>
</reference>
<accession>S4PVF0</accession>
<feature type="coiled-coil region" evidence="1">
    <location>
        <begin position="21"/>
        <end position="118"/>
    </location>
</feature>
<protein>
    <submittedName>
        <fullName evidence="2">Kinesin-like protein KIFC1</fullName>
    </submittedName>
</protein>
<organism evidence="2">
    <name type="scientific">Pararge aegeria</name>
    <name type="common">speckled wood butterfly</name>
    <dbReference type="NCBI Taxonomy" id="116150"/>
    <lineage>
        <taxon>Eukaryota</taxon>
        <taxon>Metazoa</taxon>
        <taxon>Ecdysozoa</taxon>
        <taxon>Arthropoda</taxon>
        <taxon>Hexapoda</taxon>
        <taxon>Insecta</taxon>
        <taxon>Pterygota</taxon>
        <taxon>Neoptera</taxon>
        <taxon>Endopterygota</taxon>
        <taxon>Lepidoptera</taxon>
        <taxon>Glossata</taxon>
        <taxon>Ditrysia</taxon>
        <taxon>Papilionoidea</taxon>
        <taxon>Nymphalidae</taxon>
        <taxon>Satyrinae</taxon>
        <taxon>Satyrini</taxon>
        <taxon>Parargina</taxon>
        <taxon>Pararge</taxon>
    </lineage>
</organism>
<dbReference type="AlphaFoldDB" id="S4PVF0"/>
<proteinExistence type="predicted"/>
<name>S4PVF0_9NEOP</name>
<sequence length="122" mass="14305">MEEKSVRQIADEGKGALYVEKQRLNLQLQEVENMKNTLLQEKECLTQQLVEERLAKDLAEQEKKNIIEVNVRLEDKLSADTLLRAEIQRKQDSLLEELQNLQKEYTMLTSENALLKTEMEML</sequence>
<reference evidence="2" key="2">
    <citation type="submission" date="2013-05" db="EMBL/GenBank/DDBJ databases">
        <authorList>
            <person name="Carter J.-M."/>
            <person name="Baker S.C."/>
            <person name="Pink R."/>
            <person name="Carter D.R.F."/>
            <person name="Collins A."/>
            <person name="Tomlin J."/>
            <person name="Gibbs M."/>
            <person name="Breuker C.J."/>
        </authorList>
    </citation>
    <scope>NUCLEOTIDE SEQUENCE</scope>
    <source>
        <tissue evidence="2">Ovary</tissue>
    </source>
</reference>
<evidence type="ECO:0000313" key="2">
    <source>
        <dbReference type="EMBL" id="JAA83907.1"/>
    </source>
</evidence>
<dbReference type="EMBL" id="GAIX01008653">
    <property type="protein sequence ID" value="JAA83907.1"/>
    <property type="molecule type" value="Transcribed_RNA"/>
</dbReference>
<keyword evidence="1" id="KW-0175">Coiled coil</keyword>